<dbReference type="PANTHER" id="PTHR43808:SF8">
    <property type="entry name" value="PEPTIDASE M20 DIMERISATION DOMAIN-CONTAINING PROTEIN"/>
    <property type="match status" value="1"/>
</dbReference>
<evidence type="ECO:0000256" key="1">
    <source>
        <dbReference type="ARBA" id="ARBA00001947"/>
    </source>
</evidence>
<dbReference type="SUPFAM" id="SSF53187">
    <property type="entry name" value="Zn-dependent exopeptidases"/>
    <property type="match status" value="1"/>
</dbReference>
<evidence type="ECO:0000313" key="7">
    <source>
        <dbReference type="EMBL" id="SUM30700.1"/>
    </source>
</evidence>
<proteinExistence type="inferred from homology"/>
<dbReference type="GO" id="GO:0009014">
    <property type="term" value="F:succinyl-diaminopimelate desuccinylase activity"/>
    <property type="evidence" value="ECO:0007669"/>
    <property type="project" value="UniProtKB-EC"/>
</dbReference>
<dbReference type="Pfam" id="PF07687">
    <property type="entry name" value="M20_dimer"/>
    <property type="match status" value="1"/>
</dbReference>
<dbReference type="SUPFAM" id="SSF55031">
    <property type="entry name" value="Bacterial exopeptidase dimerisation domain"/>
    <property type="match status" value="1"/>
</dbReference>
<evidence type="ECO:0000313" key="8">
    <source>
        <dbReference type="Proteomes" id="UP000255277"/>
    </source>
</evidence>
<reference evidence="7 8" key="1">
    <citation type="submission" date="2018-06" db="EMBL/GenBank/DDBJ databases">
        <authorList>
            <consortium name="Pathogen Informatics"/>
            <person name="Doyle S."/>
        </authorList>
    </citation>
    <scope>NUCLEOTIDE SEQUENCE [LARGE SCALE GENOMIC DNA]</scope>
    <source>
        <strain evidence="7 8">NCTC12195</strain>
    </source>
</reference>
<gene>
    <name evidence="7" type="primary">dapE_1</name>
    <name evidence="7" type="ORF">NCTC12195_00100</name>
</gene>
<dbReference type="PANTHER" id="PTHR43808">
    <property type="entry name" value="ACETYLORNITHINE DEACETYLASE"/>
    <property type="match status" value="1"/>
</dbReference>
<keyword evidence="3" id="KW-0479">Metal-binding</keyword>
<dbReference type="EC" id="3.5.1.18" evidence="7"/>
<evidence type="ECO:0000256" key="2">
    <source>
        <dbReference type="ARBA" id="ARBA00006247"/>
    </source>
</evidence>
<comment type="cofactor">
    <cofactor evidence="1">
        <name>Zn(2+)</name>
        <dbReference type="ChEBI" id="CHEBI:29105"/>
    </cofactor>
</comment>
<dbReference type="Gene3D" id="3.40.630.10">
    <property type="entry name" value="Zn peptidases"/>
    <property type="match status" value="1"/>
</dbReference>
<dbReference type="Gene3D" id="3.30.70.360">
    <property type="match status" value="1"/>
</dbReference>
<keyword evidence="5" id="KW-0862">Zinc</keyword>
<evidence type="ECO:0000256" key="3">
    <source>
        <dbReference type="ARBA" id="ARBA00022723"/>
    </source>
</evidence>
<sequence length="139" mass="15734">MAKINGGDVYNKVPDKCKVSYDIRYLPSQDYEEILSQIKGITNGDIQLHLVGPAVQNDVNHKYIKRLENTIKESMDSDNVAVFGQHGFADTRYFSRFDVPAIEFGPTGAEWHGDGEYVEIASVKSYKDILVNFAEHFDK</sequence>
<keyword evidence="4 7" id="KW-0378">Hydrolase</keyword>
<dbReference type="InterPro" id="IPR011650">
    <property type="entry name" value="Peptidase_M20_dimer"/>
</dbReference>
<feature type="domain" description="Peptidase M20 dimerisation" evidence="6">
    <location>
        <begin position="3"/>
        <end position="41"/>
    </location>
</feature>
<organism evidence="7 8">
    <name type="scientific">Staphylococcus gallinarum</name>
    <dbReference type="NCBI Taxonomy" id="1293"/>
    <lineage>
        <taxon>Bacteria</taxon>
        <taxon>Bacillati</taxon>
        <taxon>Bacillota</taxon>
        <taxon>Bacilli</taxon>
        <taxon>Bacillales</taxon>
        <taxon>Staphylococcaceae</taxon>
        <taxon>Staphylococcus</taxon>
    </lineage>
</organism>
<comment type="similarity">
    <text evidence="2">Belongs to the peptidase M20A family.</text>
</comment>
<evidence type="ECO:0000259" key="6">
    <source>
        <dbReference type="Pfam" id="PF07687"/>
    </source>
</evidence>
<dbReference type="InterPro" id="IPR050072">
    <property type="entry name" value="Peptidase_M20A"/>
</dbReference>
<dbReference type="EMBL" id="UHDK01000001">
    <property type="protein sequence ID" value="SUM30700.1"/>
    <property type="molecule type" value="Genomic_DNA"/>
</dbReference>
<dbReference type="Proteomes" id="UP000255277">
    <property type="component" value="Unassembled WGS sequence"/>
</dbReference>
<dbReference type="InterPro" id="IPR036264">
    <property type="entry name" value="Bact_exopeptidase_dim_dom"/>
</dbReference>
<name>A0A380FAF1_STAGA</name>
<evidence type="ECO:0000256" key="4">
    <source>
        <dbReference type="ARBA" id="ARBA00022801"/>
    </source>
</evidence>
<evidence type="ECO:0000256" key="5">
    <source>
        <dbReference type="ARBA" id="ARBA00022833"/>
    </source>
</evidence>
<accession>A0A380FAF1</accession>
<protein>
    <submittedName>
        <fullName evidence="7">Putative succinyl-diaminopimelate desuccinylase</fullName>
        <ecNumber evidence="7">3.5.1.18</ecNumber>
    </submittedName>
</protein>
<dbReference type="AlphaFoldDB" id="A0A380FAF1"/>